<dbReference type="GO" id="GO:0140359">
    <property type="term" value="F:ABC-type transporter activity"/>
    <property type="evidence" value="ECO:0007669"/>
    <property type="project" value="InterPro"/>
</dbReference>
<feature type="transmembrane region" description="Helical" evidence="6">
    <location>
        <begin position="135"/>
        <end position="154"/>
    </location>
</feature>
<evidence type="ECO:0000256" key="3">
    <source>
        <dbReference type="ARBA" id="ARBA00022989"/>
    </source>
</evidence>
<evidence type="ECO:0000256" key="5">
    <source>
        <dbReference type="ARBA" id="ARBA00023251"/>
    </source>
</evidence>
<dbReference type="PANTHER" id="PTHR43229">
    <property type="entry name" value="NODULATION PROTEIN J"/>
    <property type="match status" value="1"/>
</dbReference>
<evidence type="ECO:0000313" key="8">
    <source>
        <dbReference type="EMBL" id="MBB5079921.1"/>
    </source>
</evidence>
<dbReference type="GO" id="GO:0046677">
    <property type="term" value="P:response to antibiotic"/>
    <property type="evidence" value="ECO:0007669"/>
    <property type="project" value="UniProtKB-KW"/>
</dbReference>
<keyword evidence="5" id="KW-0046">Antibiotic resistance</keyword>
<feature type="domain" description="ABC transmembrane type-2" evidence="7">
    <location>
        <begin position="19"/>
        <end position="255"/>
    </location>
</feature>
<evidence type="ECO:0000256" key="4">
    <source>
        <dbReference type="ARBA" id="ARBA00023136"/>
    </source>
</evidence>
<dbReference type="InterPro" id="IPR013525">
    <property type="entry name" value="ABC2_TM"/>
</dbReference>
<comment type="caution">
    <text evidence="8">The sequence shown here is derived from an EMBL/GenBank/DDBJ whole genome shotgun (WGS) entry which is preliminary data.</text>
</comment>
<proteinExistence type="inferred from homology"/>
<dbReference type="Proteomes" id="UP000568380">
    <property type="component" value="Unassembled WGS sequence"/>
</dbReference>
<organism evidence="8 9">
    <name type="scientific">Nonomuraea endophytica</name>
    <dbReference type="NCBI Taxonomy" id="714136"/>
    <lineage>
        <taxon>Bacteria</taxon>
        <taxon>Bacillati</taxon>
        <taxon>Actinomycetota</taxon>
        <taxon>Actinomycetes</taxon>
        <taxon>Streptosporangiales</taxon>
        <taxon>Streptosporangiaceae</taxon>
        <taxon>Nonomuraea</taxon>
    </lineage>
</organism>
<keyword evidence="4 6" id="KW-0472">Membrane</keyword>
<keyword evidence="2 6" id="KW-0812">Transmembrane</keyword>
<feature type="transmembrane region" description="Helical" evidence="6">
    <location>
        <begin position="21"/>
        <end position="41"/>
    </location>
</feature>
<evidence type="ECO:0000256" key="1">
    <source>
        <dbReference type="ARBA" id="ARBA00004141"/>
    </source>
</evidence>
<feature type="transmembrane region" description="Helical" evidence="6">
    <location>
        <begin position="98"/>
        <end position="123"/>
    </location>
</feature>
<reference evidence="8 9" key="1">
    <citation type="submission" date="2020-08" db="EMBL/GenBank/DDBJ databases">
        <title>Genomic Encyclopedia of Type Strains, Phase IV (KMG-IV): sequencing the most valuable type-strain genomes for metagenomic binning, comparative biology and taxonomic classification.</title>
        <authorList>
            <person name="Goeker M."/>
        </authorList>
    </citation>
    <scope>NUCLEOTIDE SEQUENCE [LARGE SCALE GENOMIC DNA]</scope>
    <source>
        <strain evidence="8 9">DSM 45385</strain>
    </source>
</reference>
<feature type="transmembrane region" description="Helical" evidence="6">
    <location>
        <begin position="53"/>
        <end position="77"/>
    </location>
</feature>
<evidence type="ECO:0000259" key="7">
    <source>
        <dbReference type="PROSITE" id="PS51012"/>
    </source>
</evidence>
<evidence type="ECO:0000313" key="9">
    <source>
        <dbReference type="Proteomes" id="UP000568380"/>
    </source>
</evidence>
<dbReference type="InterPro" id="IPR047817">
    <property type="entry name" value="ABC2_TM_bact-type"/>
</dbReference>
<comment type="similarity">
    <text evidence="6">Belongs to the ABC-2 integral membrane protein family.</text>
</comment>
<dbReference type="PANTHER" id="PTHR43229:SF2">
    <property type="entry name" value="NODULATION PROTEIN J"/>
    <property type="match status" value="1"/>
</dbReference>
<keyword evidence="6" id="KW-1003">Cell membrane</keyword>
<protein>
    <recommendedName>
        <fullName evidence="6">Transport permease protein</fullName>
    </recommendedName>
</protein>
<gene>
    <name evidence="8" type="ORF">HNR40_005407</name>
</gene>
<keyword evidence="3 6" id="KW-1133">Transmembrane helix</keyword>
<dbReference type="AlphaFoldDB" id="A0A7W8A5G2"/>
<dbReference type="Pfam" id="PF01061">
    <property type="entry name" value="ABC2_membrane"/>
    <property type="match status" value="1"/>
</dbReference>
<feature type="transmembrane region" description="Helical" evidence="6">
    <location>
        <begin position="233"/>
        <end position="252"/>
    </location>
</feature>
<evidence type="ECO:0000256" key="2">
    <source>
        <dbReference type="ARBA" id="ARBA00022692"/>
    </source>
</evidence>
<evidence type="ECO:0000256" key="6">
    <source>
        <dbReference type="RuleBase" id="RU361157"/>
    </source>
</evidence>
<keyword evidence="6" id="KW-0813">Transport</keyword>
<feature type="transmembrane region" description="Helical" evidence="6">
    <location>
        <begin position="166"/>
        <end position="187"/>
    </location>
</feature>
<dbReference type="PIRSF" id="PIRSF006648">
    <property type="entry name" value="DrrB"/>
    <property type="match status" value="1"/>
</dbReference>
<dbReference type="PROSITE" id="PS51012">
    <property type="entry name" value="ABC_TM2"/>
    <property type="match status" value="1"/>
</dbReference>
<dbReference type="RefSeq" id="WP_184965918.1">
    <property type="nucleotide sequence ID" value="NZ_JACHIN010000007.1"/>
</dbReference>
<dbReference type="InterPro" id="IPR051784">
    <property type="entry name" value="Nod_factor_ABC_transporter"/>
</dbReference>
<accession>A0A7W8A5G2</accession>
<dbReference type="EMBL" id="JACHIN010000007">
    <property type="protein sequence ID" value="MBB5079921.1"/>
    <property type="molecule type" value="Genomic_DNA"/>
</dbReference>
<keyword evidence="9" id="KW-1185">Reference proteome</keyword>
<dbReference type="GO" id="GO:0043190">
    <property type="term" value="C:ATP-binding cassette (ABC) transporter complex"/>
    <property type="evidence" value="ECO:0007669"/>
    <property type="project" value="InterPro"/>
</dbReference>
<comment type="subcellular location">
    <subcellularLocation>
        <location evidence="6">Cell membrane</location>
        <topology evidence="6">Multi-pass membrane protein</topology>
    </subcellularLocation>
    <subcellularLocation>
        <location evidence="1">Membrane</location>
        <topology evidence="1">Multi-pass membrane protein</topology>
    </subcellularLocation>
</comment>
<dbReference type="InterPro" id="IPR000412">
    <property type="entry name" value="ABC_2_transport"/>
</dbReference>
<name>A0A7W8A5G2_9ACTN</name>
<sequence>MITLSRAAFELKIFFRARDQVVFTFSFPIVLLVLFSAIFAGTLEGTAVTVSQLYAAALISAGILSVSFQNLAISIAVEREEGGLKRLAGTPMPKSAYFAGKVLSVLVIAAIEVALLLAVAVFLYDLELPADLAGWLTFSWVLVLGLASGSLLGIAASSLPSSAKSAAAVITLPFVVLQFISGIYIPFTELPPWLINVASVFPLRWVAQGFRSVFIGDGGVALEMARSYELGKVALVLGAWTVGGLALCLMTFRWKSRRDG</sequence>